<feature type="domain" description="Thioredoxin" evidence="2">
    <location>
        <begin position="14"/>
        <end position="187"/>
    </location>
</feature>
<dbReference type="PROSITE" id="PS00195">
    <property type="entry name" value="GLUTAREDOXIN_1"/>
    <property type="match status" value="1"/>
</dbReference>
<dbReference type="Gene3D" id="3.40.30.10">
    <property type="entry name" value="Glutaredoxin"/>
    <property type="match status" value="1"/>
</dbReference>
<dbReference type="InterPro" id="IPR036249">
    <property type="entry name" value="Thioredoxin-like_sf"/>
</dbReference>
<dbReference type="SUPFAM" id="SSF52833">
    <property type="entry name" value="Thioredoxin-like"/>
    <property type="match status" value="1"/>
</dbReference>
<proteinExistence type="inferred from homology"/>
<dbReference type="PANTHER" id="PTHR13887:SF55">
    <property type="entry name" value="SLR0313 PROTEIN"/>
    <property type="match status" value="1"/>
</dbReference>
<evidence type="ECO:0000313" key="3">
    <source>
        <dbReference type="EMBL" id="CAA9490073.1"/>
    </source>
</evidence>
<dbReference type="Pfam" id="PF13462">
    <property type="entry name" value="Thioredoxin_4"/>
    <property type="match status" value="1"/>
</dbReference>
<name>A0A6J4SE12_9ACTN</name>
<sequence>METRCCESQHYDRAVPGLLEPPPSPDDHVLGRPDAAHVLTMYADFECPFCQAAQSILPRVRKRLGDDLLLVFRHFPIDARHPLARQAAYAAEAAAAQGAFWEMHDALFDLRGELGPPALLAAARRLALDVPRIEAELDAGRHHARVAADVASGERSGVTGTPAFFAGAQPISGSFDAGSLVDALRGR</sequence>
<gene>
    <name evidence="3" type="ORF">AVDCRST_MAG53-1545</name>
</gene>
<evidence type="ECO:0000259" key="2">
    <source>
        <dbReference type="PROSITE" id="PS51352"/>
    </source>
</evidence>
<organism evidence="3">
    <name type="scientific">uncultured Solirubrobacteraceae bacterium</name>
    <dbReference type="NCBI Taxonomy" id="1162706"/>
    <lineage>
        <taxon>Bacteria</taxon>
        <taxon>Bacillati</taxon>
        <taxon>Actinomycetota</taxon>
        <taxon>Thermoleophilia</taxon>
        <taxon>Solirubrobacterales</taxon>
        <taxon>Solirubrobacteraceae</taxon>
        <taxon>environmental samples</taxon>
    </lineage>
</organism>
<dbReference type="AlphaFoldDB" id="A0A6J4SE12"/>
<reference evidence="3" key="1">
    <citation type="submission" date="2020-02" db="EMBL/GenBank/DDBJ databases">
        <authorList>
            <person name="Meier V. D."/>
        </authorList>
    </citation>
    <scope>NUCLEOTIDE SEQUENCE</scope>
    <source>
        <strain evidence="3">AVDCRST_MAG53</strain>
    </source>
</reference>
<evidence type="ECO:0000256" key="1">
    <source>
        <dbReference type="ARBA" id="ARBA00005791"/>
    </source>
</evidence>
<accession>A0A6J4SE12</accession>
<dbReference type="InterPro" id="IPR012336">
    <property type="entry name" value="Thioredoxin-like_fold"/>
</dbReference>
<dbReference type="InterPro" id="IPR013766">
    <property type="entry name" value="Thioredoxin_domain"/>
</dbReference>
<dbReference type="InterPro" id="IPR011767">
    <property type="entry name" value="GLR_AS"/>
</dbReference>
<dbReference type="PANTHER" id="PTHR13887">
    <property type="entry name" value="GLUTATHIONE S-TRANSFERASE KAPPA"/>
    <property type="match status" value="1"/>
</dbReference>
<dbReference type="EMBL" id="CADCVR010000042">
    <property type="protein sequence ID" value="CAA9490073.1"/>
    <property type="molecule type" value="Genomic_DNA"/>
</dbReference>
<protein>
    <submittedName>
        <fullName evidence="3">Periplasmic thiol:disulfide interchange protein DsbA</fullName>
    </submittedName>
</protein>
<dbReference type="PROSITE" id="PS51352">
    <property type="entry name" value="THIOREDOXIN_2"/>
    <property type="match status" value="1"/>
</dbReference>
<comment type="similarity">
    <text evidence="1">Belongs to the thioredoxin family. DsbA subfamily.</text>
</comment>